<reference evidence="1 2" key="1">
    <citation type="submission" date="2016-10" db="EMBL/GenBank/DDBJ databases">
        <authorList>
            <person name="Varghese N."/>
            <person name="Submissions S."/>
        </authorList>
    </citation>
    <scope>NUCLEOTIDE SEQUENCE [LARGE SCALE GENOMIC DNA]</scope>
    <source>
        <strain evidence="1 2">Mar_2010_102</strain>
    </source>
</reference>
<protein>
    <recommendedName>
        <fullName evidence="3">Membrane or secreted protein</fullName>
    </recommendedName>
</protein>
<dbReference type="EMBL" id="LT629745">
    <property type="protein sequence ID" value="SDS10237.1"/>
    <property type="molecule type" value="Genomic_DNA"/>
</dbReference>
<dbReference type="Proteomes" id="UP000198858">
    <property type="component" value="Chromosome I"/>
</dbReference>
<accession>A0A1H1PGM8</accession>
<evidence type="ECO:0000313" key="1">
    <source>
        <dbReference type="EMBL" id="SDS10237.1"/>
    </source>
</evidence>
<keyword evidence="2" id="KW-1185">Reference proteome</keyword>
<dbReference type="RefSeq" id="WP_026933666.1">
    <property type="nucleotide sequence ID" value="NZ_LT629745.1"/>
</dbReference>
<dbReference type="STRING" id="1250231.SAMN04488552_2104"/>
<evidence type="ECO:0008006" key="3">
    <source>
        <dbReference type="Google" id="ProtNLM"/>
    </source>
</evidence>
<evidence type="ECO:0000313" key="2">
    <source>
        <dbReference type="Proteomes" id="UP000198858"/>
    </source>
</evidence>
<dbReference type="AlphaFoldDB" id="A0A1H1PGM8"/>
<gene>
    <name evidence="1" type="ORF">SAMN04488552_2104</name>
</gene>
<sequence>MKLFIISIVLLGLAFAGIAIKIWGKKDGKFAGTCASQNPYLNKSGEACSFCGKLPDEMENCSETPKTT</sequence>
<proteinExistence type="predicted"/>
<name>A0A1H1PGM8_9FLAO</name>
<organism evidence="1 2">
    <name type="scientific">Christiangramia echinicola</name>
    <dbReference type="NCBI Taxonomy" id="279359"/>
    <lineage>
        <taxon>Bacteria</taxon>
        <taxon>Pseudomonadati</taxon>
        <taxon>Bacteroidota</taxon>
        <taxon>Flavobacteriia</taxon>
        <taxon>Flavobacteriales</taxon>
        <taxon>Flavobacteriaceae</taxon>
        <taxon>Christiangramia</taxon>
    </lineage>
</organism>